<protein>
    <recommendedName>
        <fullName evidence="1">AB hydrolase-1 domain-containing protein</fullName>
    </recommendedName>
</protein>
<dbReference type="SUPFAM" id="SSF53474">
    <property type="entry name" value="alpha/beta-Hydrolases"/>
    <property type="match status" value="1"/>
</dbReference>
<dbReference type="PANTHER" id="PTHR43798:SF33">
    <property type="entry name" value="HYDROLASE, PUTATIVE (AFU_ORTHOLOGUE AFUA_2G14860)-RELATED"/>
    <property type="match status" value="1"/>
</dbReference>
<dbReference type="InterPro" id="IPR050266">
    <property type="entry name" value="AB_hydrolase_sf"/>
</dbReference>
<gene>
    <name evidence="2" type="ORF">METZ01_LOCUS93128</name>
</gene>
<sequence length="265" mass="29932">MSQQTVDVKEYRQEVAGSSIQMRTHGSGEPLLILHGELGFPGWMKYHDKLSESYQVYAPSHPGFDRSPGIDWMMQVRDLAGWYLEAIEDIGLDSVNLLGLSFGGWLAAEMAVMDPGLFRKLVLVCPTGIKPEQGEIYDIFLNLAPDYLKESFHNPEGAGEYGLICPDEPTPEKLELWEVAREQSCKLGWKPYMYNPNLKHLLHRLKSLDTLVIWGREDRIVPLDAGRIYEDSVPGSILDVIDGCGHRPEIENPQLFSDKVLSFLD</sequence>
<dbReference type="PANTHER" id="PTHR43798">
    <property type="entry name" value="MONOACYLGLYCEROL LIPASE"/>
    <property type="match status" value="1"/>
</dbReference>
<reference evidence="2" key="1">
    <citation type="submission" date="2018-05" db="EMBL/GenBank/DDBJ databases">
        <authorList>
            <person name="Lanie J.A."/>
            <person name="Ng W.-L."/>
            <person name="Kazmierczak K.M."/>
            <person name="Andrzejewski T.M."/>
            <person name="Davidsen T.M."/>
            <person name="Wayne K.J."/>
            <person name="Tettelin H."/>
            <person name="Glass J.I."/>
            <person name="Rusch D."/>
            <person name="Podicherti R."/>
            <person name="Tsui H.-C.T."/>
            <person name="Winkler M.E."/>
        </authorList>
    </citation>
    <scope>NUCLEOTIDE SEQUENCE</scope>
</reference>
<dbReference type="Pfam" id="PF12697">
    <property type="entry name" value="Abhydrolase_6"/>
    <property type="match status" value="1"/>
</dbReference>
<dbReference type="InterPro" id="IPR000073">
    <property type="entry name" value="AB_hydrolase_1"/>
</dbReference>
<dbReference type="InterPro" id="IPR029058">
    <property type="entry name" value="AB_hydrolase_fold"/>
</dbReference>
<dbReference type="EMBL" id="UINC01008962">
    <property type="protein sequence ID" value="SVA40274.1"/>
    <property type="molecule type" value="Genomic_DNA"/>
</dbReference>
<dbReference type="GO" id="GO:0016020">
    <property type="term" value="C:membrane"/>
    <property type="evidence" value="ECO:0007669"/>
    <property type="project" value="TreeGrafter"/>
</dbReference>
<proteinExistence type="predicted"/>
<dbReference type="PRINTS" id="PR00111">
    <property type="entry name" value="ABHYDROLASE"/>
</dbReference>
<organism evidence="2">
    <name type="scientific">marine metagenome</name>
    <dbReference type="NCBI Taxonomy" id="408172"/>
    <lineage>
        <taxon>unclassified sequences</taxon>
        <taxon>metagenomes</taxon>
        <taxon>ecological metagenomes</taxon>
    </lineage>
</organism>
<accession>A0A381VJA1</accession>
<evidence type="ECO:0000313" key="2">
    <source>
        <dbReference type="EMBL" id="SVA40274.1"/>
    </source>
</evidence>
<name>A0A381VJA1_9ZZZZ</name>
<evidence type="ECO:0000259" key="1">
    <source>
        <dbReference type="Pfam" id="PF12697"/>
    </source>
</evidence>
<dbReference type="Gene3D" id="3.40.50.1820">
    <property type="entry name" value="alpha/beta hydrolase"/>
    <property type="match status" value="1"/>
</dbReference>
<dbReference type="AlphaFoldDB" id="A0A381VJA1"/>
<feature type="domain" description="AB hydrolase-1" evidence="1">
    <location>
        <begin position="31"/>
        <end position="257"/>
    </location>
</feature>